<dbReference type="EC" id="2.7.11.1" evidence="1"/>
<feature type="compositionally biased region" description="Low complexity" evidence="11">
    <location>
        <begin position="277"/>
        <end position="295"/>
    </location>
</feature>
<dbReference type="PANTHER" id="PTHR24356:SF1">
    <property type="entry name" value="SERINE_THREONINE-PROTEIN KINASE GREATWALL"/>
    <property type="match status" value="1"/>
</dbReference>
<gene>
    <name evidence="14" type="ORF">BABINDRAFT_179564</name>
</gene>
<dbReference type="FunFam" id="3.30.200.20:FF:001008">
    <property type="entry name" value="Serine/threonine-protein kinase cek1"/>
    <property type="match status" value="1"/>
</dbReference>
<dbReference type="RefSeq" id="XP_018987420.1">
    <property type="nucleotide sequence ID" value="XM_019131091.1"/>
</dbReference>
<evidence type="ECO:0000259" key="12">
    <source>
        <dbReference type="PROSITE" id="PS50011"/>
    </source>
</evidence>
<dbReference type="GeneID" id="30148944"/>
<accession>A0A1E3QYA2</accession>
<keyword evidence="2" id="KW-0723">Serine/threonine-protein kinase</keyword>
<dbReference type="GO" id="GO:0005634">
    <property type="term" value="C:nucleus"/>
    <property type="evidence" value="ECO:0007669"/>
    <property type="project" value="EnsemblFungi"/>
</dbReference>
<feature type="region of interest" description="Disordered" evidence="11">
    <location>
        <begin position="1225"/>
        <end position="1289"/>
    </location>
</feature>
<dbReference type="GO" id="GO:0034605">
    <property type="term" value="P:cellular response to heat"/>
    <property type="evidence" value="ECO:0007669"/>
    <property type="project" value="EnsemblFungi"/>
</dbReference>
<evidence type="ECO:0000259" key="13">
    <source>
        <dbReference type="PROSITE" id="PS50110"/>
    </source>
</evidence>
<evidence type="ECO:0000256" key="9">
    <source>
        <dbReference type="ARBA" id="ARBA00048679"/>
    </source>
</evidence>
<feature type="compositionally biased region" description="Basic and acidic residues" evidence="11">
    <location>
        <begin position="102"/>
        <end position="113"/>
    </location>
</feature>
<evidence type="ECO:0000256" key="5">
    <source>
        <dbReference type="ARBA" id="ARBA00022741"/>
    </source>
</evidence>
<dbReference type="GO" id="GO:0004674">
    <property type="term" value="F:protein serine/threonine kinase activity"/>
    <property type="evidence" value="ECO:0007669"/>
    <property type="project" value="UniProtKB-KW"/>
</dbReference>
<dbReference type="InterPro" id="IPR050236">
    <property type="entry name" value="Ser_Thr_kinase_AGC"/>
</dbReference>
<feature type="domain" description="Response regulatory" evidence="13">
    <location>
        <begin position="1303"/>
        <end position="1418"/>
    </location>
</feature>
<keyword evidence="6" id="KW-0418">Kinase</keyword>
<evidence type="ECO:0000256" key="1">
    <source>
        <dbReference type="ARBA" id="ARBA00012513"/>
    </source>
</evidence>
<evidence type="ECO:0000256" key="6">
    <source>
        <dbReference type="ARBA" id="ARBA00022777"/>
    </source>
</evidence>
<keyword evidence="5" id="KW-0547">Nucleotide-binding</keyword>
<dbReference type="SUPFAM" id="SSF56112">
    <property type="entry name" value="Protein kinase-like (PK-like)"/>
    <property type="match status" value="1"/>
</dbReference>
<dbReference type="Gene3D" id="3.30.200.20">
    <property type="entry name" value="Phosphorylase Kinase, domain 1"/>
    <property type="match status" value="2"/>
</dbReference>
<proteinExistence type="predicted"/>
<comment type="caution">
    <text evidence="10">Lacks conserved residue(s) required for the propagation of feature annotation.</text>
</comment>
<dbReference type="GO" id="GO:0051321">
    <property type="term" value="P:meiotic cell cycle"/>
    <property type="evidence" value="ECO:0007669"/>
    <property type="project" value="EnsemblFungi"/>
</dbReference>
<dbReference type="Pfam" id="PF00069">
    <property type="entry name" value="Pkinase"/>
    <property type="match status" value="2"/>
</dbReference>
<evidence type="ECO:0000313" key="14">
    <source>
        <dbReference type="EMBL" id="ODQ82092.1"/>
    </source>
</evidence>
<feature type="compositionally biased region" description="Basic and acidic residues" evidence="11">
    <location>
        <begin position="500"/>
        <end position="509"/>
    </location>
</feature>
<dbReference type="FunFam" id="1.10.510.10:FF:000340">
    <property type="entry name" value="Serine threonine protein kinase"/>
    <property type="match status" value="1"/>
</dbReference>
<feature type="region of interest" description="Disordered" evidence="11">
    <location>
        <begin position="1150"/>
        <end position="1194"/>
    </location>
</feature>
<evidence type="ECO:0000256" key="7">
    <source>
        <dbReference type="ARBA" id="ARBA00022840"/>
    </source>
</evidence>
<dbReference type="InterPro" id="IPR000719">
    <property type="entry name" value="Prot_kinase_dom"/>
</dbReference>
<evidence type="ECO:0000256" key="11">
    <source>
        <dbReference type="SAM" id="MobiDB-lite"/>
    </source>
</evidence>
<feature type="compositionally biased region" description="Low complexity" evidence="11">
    <location>
        <begin position="518"/>
        <end position="534"/>
    </location>
</feature>
<evidence type="ECO:0000256" key="10">
    <source>
        <dbReference type="PROSITE-ProRule" id="PRU00169"/>
    </source>
</evidence>
<feature type="region of interest" description="Disordered" evidence="11">
    <location>
        <begin position="274"/>
        <end position="296"/>
    </location>
</feature>
<evidence type="ECO:0000256" key="4">
    <source>
        <dbReference type="ARBA" id="ARBA00022679"/>
    </source>
</evidence>
<sequence length="1447" mass="159696">MVRTRTKESEDEQEDLRIASSKNPTTLLELDLDGNIRYLGKTWECVVGTKVKPFVGQHISELIVGETSDKQIFNQAIDIMTKDDTSYRVKFVTRTERVSDIRVASDDESREESPNATLDASPRNMALDSGDDNSIASSVEEEFIEMEGQGVLIHDPKTQVPTHLMWLLKPFVPTNVELELPYELTDYLGFGADIFAAYLLNLNELGVIDENNVPPPKQVLCRICEQHVPAWFIERHSELCFVEHKAQDNVQQAHDQLVEHRNLILVISDSINRRNSRASSNPSGSSGSTPLSSSPLPSPKLPLAFLDVSPTAALVHDYKGIPLPSPSSTDASSGAAANLLLLKRHSVQYKRYPLKLLGILVELCDEALSINPGELEPETMEVAYSPGSEKAIKHAQNWKRLDSSDPAINILIEDTEALVQTKVDFILRYAASLQYSEKIKRETDKLVLQTVADTVEKIRDSTYLTSPHNYTTPMAQPITTALPDTEAVRMVHSPQPKKLNRSDPKEQSKRSVTPTDVLLRGRPSRSSRSTSSDLLDLERAKSRSSYSPRRHLSPIPNYVSNSPMTSVQRISRGGSHGETPNDSPALSALEVLFHSGETRHNSGEVPQLHLPPGVVSDAKARPPLSPLLVSTTPSVRITTPSIRDYEIVKPISKGAFGSVFLAKRRLTGDFYAIKVLKKSDMIAKNQVMNIKSERAIMMAQSDSPYVAKLYATFQSNKYLFLVMEYMNGGDCAALLKAMVALPNEWAKKYVAEMIVVVTDLHDKGIIHRDLKPDNFLIDSKGHLKLTDFGLSKMGIVRRQDPRRRNSAMEPPIDLFSGLSMSESAPKGMALSLSPAVEKIAYDKASASSPTTTFLDQYMKQDRASSAGKRSCSGSSAADVPTMRPVMSASVASQSSFAVEDEQSADDTNPYALFDPQDTASNKKFVGTPDYLAPETITGATQSAASDWWSIGCILFEFLFGYPPFHAESAEKVFEQILSGKIEWPEDEVVGEVCAPAAKDLILKLLVLDPEQRLGSDNSDNIKRHPYFDNTNWNELWDEDRDFVPALDGPESTDYFDSRGAEASVFPTEGSDEEEFALPENSNAIHTTALGSPMMRNLALNVSTPPTPASRERRGSRLNDNFGEFGSFQFRNYTALDKANKDVINRLKTEHMEHRQSLSSASSDSLQRSRSRGYSFTSSPVTAKPPMSPNIHHQRVSSIASTFSSGDENLYYGEATFAKPLLPSLTATSSASSSSPKPISALPKTIHQRSFGGDLSPSTSESEMEFRSSALMRIKQRRESSRRKESSFSSMSGEVVRPMFHKLDVVLCEPNTASRLAAEKLLHKLGCNAIVVATGDSLARKVTGEVKFDLIFTSFKLPNLDTSVDLAKLIRHTASINSGTPLVCVTRYTTEAAESSAFDLVIEQPLTEKLVTNTLMRFCNWCPVVSDYEEAISDSDGSCTPPVFNREG</sequence>
<feature type="compositionally biased region" description="Basic and acidic residues" evidence="11">
    <location>
        <begin position="1276"/>
        <end position="1285"/>
    </location>
</feature>
<dbReference type="GO" id="GO:0005524">
    <property type="term" value="F:ATP binding"/>
    <property type="evidence" value="ECO:0007669"/>
    <property type="project" value="UniProtKB-KW"/>
</dbReference>
<dbReference type="Proteomes" id="UP000094336">
    <property type="component" value="Unassembled WGS sequence"/>
</dbReference>
<protein>
    <recommendedName>
        <fullName evidence="1">non-specific serine/threonine protein kinase</fullName>
        <ecNumber evidence="1">2.7.11.1</ecNumber>
    </recommendedName>
</protein>
<dbReference type="InterPro" id="IPR001789">
    <property type="entry name" value="Sig_transdc_resp-reg_receiver"/>
</dbReference>
<dbReference type="InterPro" id="IPR008271">
    <property type="entry name" value="Ser/Thr_kinase_AS"/>
</dbReference>
<evidence type="ECO:0000256" key="8">
    <source>
        <dbReference type="ARBA" id="ARBA00047899"/>
    </source>
</evidence>
<feature type="compositionally biased region" description="Low complexity" evidence="11">
    <location>
        <begin position="1225"/>
        <end position="1243"/>
    </location>
</feature>
<dbReference type="InterPro" id="IPR011009">
    <property type="entry name" value="Kinase-like_dom_sf"/>
</dbReference>
<dbReference type="PROSITE" id="PS50110">
    <property type="entry name" value="RESPONSE_REGULATORY"/>
    <property type="match status" value="1"/>
</dbReference>
<keyword evidence="7" id="KW-0067">ATP-binding</keyword>
<dbReference type="SUPFAM" id="SSF52172">
    <property type="entry name" value="CheY-like"/>
    <property type="match status" value="1"/>
</dbReference>
<dbReference type="EMBL" id="KV454427">
    <property type="protein sequence ID" value="ODQ82092.1"/>
    <property type="molecule type" value="Genomic_DNA"/>
</dbReference>
<dbReference type="GO" id="GO:0006995">
    <property type="term" value="P:cellular response to nitrogen starvation"/>
    <property type="evidence" value="ECO:0007669"/>
    <property type="project" value="EnsemblFungi"/>
</dbReference>
<dbReference type="PROSITE" id="PS00108">
    <property type="entry name" value="PROTEIN_KINASE_ST"/>
    <property type="match status" value="1"/>
</dbReference>
<dbReference type="STRING" id="984486.A0A1E3QYA2"/>
<dbReference type="GO" id="GO:0070301">
    <property type="term" value="P:cellular response to hydrogen peroxide"/>
    <property type="evidence" value="ECO:0007669"/>
    <property type="project" value="EnsemblFungi"/>
</dbReference>
<dbReference type="GO" id="GO:1901992">
    <property type="term" value="P:positive regulation of mitotic cell cycle phase transition"/>
    <property type="evidence" value="ECO:0007669"/>
    <property type="project" value="EnsemblFungi"/>
</dbReference>
<feature type="region of interest" description="Disordered" evidence="11">
    <location>
        <begin position="490"/>
        <end position="582"/>
    </location>
</feature>
<feature type="region of interest" description="Disordered" evidence="11">
    <location>
        <begin position="102"/>
        <end position="132"/>
    </location>
</feature>
<dbReference type="GO" id="GO:1900445">
    <property type="term" value="P:positive regulation of filamentous growth of a population of unicellular organisms in response to biotic stimulus"/>
    <property type="evidence" value="ECO:0007669"/>
    <property type="project" value="UniProtKB-ARBA"/>
</dbReference>
<dbReference type="PROSITE" id="PS50011">
    <property type="entry name" value="PROTEIN_KINASE_DOM"/>
    <property type="match status" value="1"/>
</dbReference>
<dbReference type="GO" id="GO:1903452">
    <property type="term" value="P:positive regulation of G1 to G0 transition"/>
    <property type="evidence" value="ECO:0007669"/>
    <property type="project" value="EnsemblFungi"/>
</dbReference>
<dbReference type="GO" id="GO:0005737">
    <property type="term" value="C:cytoplasm"/>
    <property type="evidence" value="ECO:0007669"/>
    <property type="project" value="EnsemblFungi"/>
</dbReference>
<name>A0A1E3QYA2_9ASCO</name>
<dbReference type="GO" id="GO:0000160">
    <property type="term" value="P:phosphorelay signal transduction system"/>
    <property type="evidence" value="ECO:0007669"/>
    <property type="project" value="InterPro"/>
</dbReference>
<evidence type="ECO:0000313" key="15">
    <source>
        <dbReference type="Proteomes" id="UP000094336"/>
    </source>
</evidence>
<feature type="domain" description="Protein kinase" evidence="12">
    <location>
        <begin position="645"/>
        <end position="1027"/>
    </location>
</feature>
<keyword evidence="3" id="KW-0597">Phosphoprotein</keyword>
<keyword evidence="15" id="KW-1185">Reference proteome</keyword>
<keyword evidence="4" id="KW-0808">Transferase</keyword>
<organism evidence="14 15">
    <name type="scientific">Babjeviella inositovora NRRL Y-12698</name>
    <dbReference type="NCBI Taxonomy" id="984486"/>
    <lineage>
        <taxon>Eukaryota</taxon>
        <taxon>Fungi</taxon>
        <taxon>Dikarya</taxon>
        <taxon>Ascomycota</taxon>
        <taxon>Saccharomycotina</taxon>
        <taxon>Pichiomycetes</taxon>
        <taxon>Serinales incertae sedis</taxon>
        <taxon>Babjeviella</taxon>
    </lineage>
</organism>
<dbReference type="InterPro" id="IPR011006">
    <property type="entry name" value="CheY-like_superfamily"/>
</dbReference>
<feature type="compositionally biased region" description="Polar residues" evidence="11">
    <location>
        <begin position="558"/>
        <end position="569"/>
    </location>
</feature>
<dbReference type="PANTHER" id="PTHR24356">
    <property type="entry name" value="SERINE/THREONINE-PROTEIN KINASE"/>
    <property type="match status" value="1"/>
</dbReference>
<evidence type="ECO:0000256" key="3">
    <source>
        <dbReference type="ARBA" id="ARBA00022553"/>
    </source>
</evidence>
<dbReference type="GO" id="GO:0010508">
    <property type="term" value="P:positive regulation of autophagy"/>
    <property type="evidence" value="ECO:0007669"/>
    <property type="project" value="EnsemblFungi"/>
</dbReference>
<dbReference type="GO" id="GO:0045944">
    <property type="term" value="P:positive regulation of transcription by RNA polymerase II"/>
    <property type="evidence" value="ECO:0007669"/>
    <property type="project" value="EnsemblFungi"/>
</dbReference>
<dbReference type="SMART" id="SM00220">
    <property type="entry name" value="S_TKc"/>
    <property type="match status" value="1"/>
</dbReference>
<evidence type="ECO:0000256" key="2">
    <source>
        <dbReference type="ARBA" id="ARBA00022527"/>
    </source>
</evidence>
<dbReference type="Gene3D" id="1.10.510.10">
    <property type="entry name" value="Transferase(Phosphotransferase) domain 1"/>
    <property type="match status" value="2"/>
</dbReference>
<feature type="compositionally biased region" description="Low complexity" evidence="11">
    <location>
        <begin position="1156"/>
        <end position="1167"/>
    </location>
</feature>
<comment type="catalytic activity">
    <reaction evidence="9">
        <text>L-seryl-[protein] + ATP = O-phospho-L-seryl-[protein] + ADP + H(+)</text>
        <dbReference type="Rhea" id="RHEA:17989"/>
        <dbReference type="Rhea" id="RHEA-COMP:9863"/>
        <dbReference type="Rhea" id="RHEA-COMP:11604"/>
        <dbReference type="ChEBI" id="CHEBI:15378"/>
        <dbReference type="ChEBI" id="CHEBI:29999"/>
        <dbReference type="ChEBI" id="CHEBI:30616"/>
        <dbReference type="ChEBI" id="CHEBI:83421"/>
        <dbReference type="ChEBI" id="CHEBI:456216"/>
        <dbReference type="EC" id="2.7.11.1"/>
    </reaction>
</comment>
<dbReference type="Gene3D" id="3.40.50.2300">
    <property type="match status" value="1"/>
</dbReference>
<dbReference type="OrthoDB" id="162894at2759"/>
<comment type="catalytic activity">
    <reaction evidence="8">
        <text>L-threonyl-[protein] + ATP = O-phospho-L-threonyl-[protein] + ADP + H(+)</text>
        <dbReference type="Rhea" id="RHEA:46608"/>
        <dbReference type="Rhea" id="RHEA-COMP:11060"/>
        <dbReference type="Rhea" id="RHEA-COMP:11605"/>
        <dbReference type="ChEBI" id="CHEBI:15378"/>
        <dbReference type="ChEBI" id="CHEBI:30013"/>
        <dbReference type="ChEBI" id="CHEBI:30616"/>
        <dbReference type="ChEBI" id="CHEBI:61977"/>
        <dbReference type="ChEBI" id="CHEBI:456216"/>
        <dbReference type="EC" id="2.7.11.1"/>
    </reaction>
</comment>
<dbReference type="GO" id="GO:0036180">
    <property type="term" value="P:filamentous growth of a population of unicellular organisms in response to biotic stimulus"/>
    <property type="evidence" value="ECO:0007669"/>
    <property type="project" value="UniProtKB-ARBA"/>
</dbReference>
<reference evidence="15" key="1">
    <citation type="submission" date="2016-05" db="EMBL/GenBank/DDBJ databases">
        <title>Comparative genomics of biotechnologically important yeasts.</title>
        <authorList>
            <consortium name="DOE Joint Genome Institute"/>
            <person name="Riley R."/>
            <person name="Haridas S."/>
            <person name="Wolfe K.H."/>
            <person name="Lopes M.R."/>
            <person name="Hittinger C.T."/>
            <person name="Goker M."/>
            <person name="Salamov A."/>
            <person name="Wisecaver J."/>
            <person name="Long T.M."/>
            <person name="Aerts A.L."/>
            <person name="Barry K."/>
            <person name="Choi C."/>
            <person name="Clum A."/>
            <person name="Coughlan A.Y."/>
            <person name="Deshpande S."/>
            <person name="Douglass A.P."/>
            <person name="Hanson S.J."/>
            <person name="Klenk H.-P."/>
            <person name="Labutti K."/>
            <person name="Lapidus A."/>
            <person name="Lindquist E."/>
            <person name="Lipzen A."/>
            <person name="Meier-Kolthoff J.P."/>
            <person name="Ohm R.A."/>
            <person name="Otillar R.P."/>
            <person name="Pangilinan J."/>
            <person name="Peng Y."/>
            <person name="Rokas A."/>
            <person name="Rosa C.A."/>
            <person name="Scheuner C."/>
            <person name="Sibirny A.A."/>
            <person name="Slot J.C."/>
            <person name="Stielow J.B."/>
            <person name="Sun H."/>
            <person name="Kurtzman C.P."/>
            <person name="Blackwell M."/>
            <person name="Grigoriev I.V."/>
            <person name="Jeffries T.W."/>
        </authorList>
    </citation>
    <scope>NUCLEOTIDE SEQUENCE [LARGE SCALE GENOMIC DNA]</scope>
    <source>
        <strain evidence="15">NRRL Y-12698</strain>
    </source>
</reference>